<reference evidence="2" key="1">
    <citation type="submission" date="2023-06" db="EMBL/GenBank/DDBJ databases">
        <title>Genome-scale phylogeny and comparative genomics of the fungal order Sordariales.</title>
        <authorList>
            <consortium name="Lawrence Berkeley National Laboratory"/>
            <person name="Hensen N."/>
            <person name="Bonometti L."/>
            <person name="Westerberg I."/>
            <person name="Brannstrom I.O."/>
            <person name="Guillou S."/>
            <person name="Cros-Aarteil S."/>
            <person name="Calhoun S."/>
            <person name="Haridas S."/>
            <person name="Kuo A."/>
            <person name="Mondo S."/>
            <person name="Pangilinan J."/>
            <person name="Riley R."/>
            <person name="LaButti K."/>
            <person name="Andreopoulos B."/>
            <person name="Lipzen A."/>
            <person name="Chen C."/>
            <person name="Yanf M."/>
            <person name="Daum C."/>
            <person name="Ng V."/>
            <person name="Clum A."/>
            <person name="Steindorff A."/>
            <person name="Ohm R."/>
            <person name="Martin F."/>
            <person name="Silar P."/>
            <person name="Natvig D."/>
            <person name="Lalanne C."/>
            <person name="Gautier V."/>
            <person name="Ament-velasquez S.L."/>
            <person name="Kruys A."/>
            <person name="Hutchinson M.I."/>
            <person name="Powell A.J."/>
            <person name="Barry K."/>
            <person name="Miller A.N."/>
            <person name="Grigoriev I.V."/>
            <person name="Debuchy R."/>
            <person name="Gladieux P."/>
            <person name="Thoren M.H."/>
            <person name="Johannesson H."/>
        </authorList>
    </citation>
    <scope>NUCLEOTIDE SEQUENCE</scope>
    <source>
        <strain evidence="2">SMH3391-2</strain>
    </source>
</reference>
<feature type="compositionally biased region" description="Gly residues" evidence="1">
    <location>
        <begin position="93"/>
        <end position="109"/>
    </location>
</feature>
<evidence type="ECO:0000256" key="1">
    <source>
        <dbReference type="SAM" id="MobiDB-lite"/>
    </source>
</evidence>
<feature type="compositionally biased region" description="Polar residues" evidence="1">
    <location>
        <begin position="272"/>
        <end position="289"/>
    </location>
</feature>
<feature type="compositionally biased region" description="Low complexity" evidence="1">
    <location>
        <begin position="129"/>
        <end position="138"/>
    </location>
</feature>
<dbReference type="CDD" id="cd14688">
    <property type="entry name" value="bZIP_YAP"/>
    <property type="match status" value="1"/>
</dbReference>
<evidence type="ECO:0008006" key="4">
    <source>
        <dbReference type="Google" id="ProtNLM"/>
    </source>
</evidence>
<feature type="compositionally biased region" description="Pro residues" evidence="1">
    <location>
        <begin position="416"/>
        <end position="434"/>
    </location>
</feature>
<comment type="caution">
    <text evidence="2">The sequence shown here is derived from an EMBL/GenBank/DDBJ whole genome shotgun (WGS) entry which is preliminary data.</text>
</comment>
<dbReference type="InterPro" id="IPR021833">
    <property type="entry name" value="DUF3425"/>
</dbReference>
<dbReference type="PANTHER" id="PTHR37012:SF2">
    <property type="entry name" value="BZIP DOMAIN-CONTAINING PROTEIN-RELATED"/>
    <property type="match status" value="1"/>
</dbReference>
<evidence type="ECO:0000313" key="2">
    <source>
        <dbReference type="EMBL" id="KAK0635073.1"/>
    </source>
</evidence>
<feature type="compositionally biased region" description="Polar residues" evidence="1">
    <location>
        <begin position="144"/>
        <end position="156"/>
    </location>
</feature>
<dbReference type="AlphaFoldDB" id="A0AA39XJA4"/>
<dbReference type="Proteomes" id="UP001174934">
    <property type="component" value="Unassembled WGS sequence"/>
</dbReference>
<dbReference type="Pfam" id="PF11905">
    <property type="entry name" value="DUF3425"/>
    <property type="match status" value="1"/>
</dbReference>
<feature type="compositionally biased region" description="Basic and acidic residues" evidence="1">
    <location>
        <begin position="193"/>
        <end position="205"/>
    </location>
</feature>
<evidence type="ECO:0000313" key="3">
    <source>
        <dbReference type="Proteomes" id="UP001174934"/>
    </source>
</evidence>
<feature type="region of interest" description="Disordered" evidence="1">
    <location>
        <begin position="408"/>
        <end position="434"/>
    </location>
</feature>
<accession>A0AA39XJA4</accession>
<protein>
    <recommendedName>
        <fullName evidence="4">BZIP transcription factor</fullName>
    </recommendedName>
</protein>
<dbReference type="PANTHER" id="PTHR37012">
    <property type="entry name" value="B-ZIP TRANSCRIPTION FACTOR (EUROFUNG)-RELATED"/>
    <property type="match status" value="1"/>
</dbReference>
<organism evidence="2 3">
    <name type="scientific">Bombardia bombarda</name>
    <dbReference type="NCBI Taxonomy" id="252184"/>
    <lineage>
        <taxon>Eukaryota</taxon>
        <taxon>Fungi</taxon>
        <taxon>Dikarya</taxon>
        <taxon>Ascomycota</taxon>
        <taxon>Pezizomycotina</taxon>
        <taxon>Sordariomycetes</taxon>
        <taxon>Sordariomycetidae</taxon>
        <taxon>Sordariales</taxon>
        <taxon>Lasiosphaeriaceae</taxon>
        <taxon>Bombardia</taxon>
    </lineage>
</organism>
<gene>
    <name evidence="2" type="ORF">B0T17DRAFT_483130</name>
</gene>
<feature type="region of interest" description="Disordered" evidence="1">
    <location>
        <begin position="1"/>
        <end position="205"/>
    </location>
</feature>
<keyword evidence="3" id="KW-1185">Reference proteome</keyword>
<dbReference type="EMBL" id="JAULSR010000001">
    <property type="protein sequence ID" value="KAK0635073.1"/>
    <property type="molecule type" value="Genomic_DNA"/>
</dbReference>
<feature type="compositionally biased region" description="Low complexity" evidence="1">
    <location>
        <begin position="42"/>
        <end position="92"/>
    </location>
</feature>
<feature type="region of interest" description="Disordered" evidence="1">
    <location>
        <begin position="272"/>
        <end position="306"/>
    </location>
</feature>
<feature type="compositionally biased region" description="Low complexity" evidence="1">
    <location>
        <begin position="8"/>
        <end position="32"/>
    </location>
</feature>
<proteinExistence type="predicted"/>
<sequence length="685" mass="74464">MGNGGSGTTTTNNNIGGGNNNNPNDTQPSHSSHTSHSHSHTLNHSSHSLSSLSHTHSPSTNTSFSPPSASTSAYSTPYPTAPSASTAATYPPGGYGLGFGLGPGSGLGPGRRHTSRDVDDDDDDDDSNHNNNLNNHNNGAEDTASPSSHGGNSLTPQPDGGRDDGGGGGPSNSKKRKAGPGSRGVANLTPEQLAKKRANDRDAQRAIRERQKLRNEHYEREIRELKSQQPYQELQSVLRQKAAVEAELADIKSCLASMVALIQPILTRPPVDQTTLPTSPENQAHLSVQQPPPFNPGSTPTSAASPASVVTLGRWQSELSPVAPPMKVMSGQPQTQDIPIVGQVSGSAEARLLDQRHELIHGLELGPERLELDFLLGPNQKIARIPIGVDGAQDSPHFRHVPMKHDWTAIDNPAPQAHPSPPPVPPFGQPNGPPSIPRLEFTAVAPTSFGPTGDMWAMLPKYCEPTCPLDNVLLDFLAERRQRAAEGMGVQEIIGPRYPSVSSLLNPAVSRWAHPLSRVFTDILATFPHLAKLPERVAVLYCMFLFMRWLLSPTPENYARLPAHLRPGPLQLTKPHPAWFDYMPFPQQREHIIRNYNVTTNFTVDNFFIPFTSTISVNWPYQDTDTLLQSPVGDELMINPVFERHIFRIENWTVGDDYVRTFPDQAPFCNVRSESAGGIIKPASS</sequence>
<name>A0AA39XJA4_9PEZI</name>